<evidence type="ECO:0000256" key="1">
    <source>
        <dbReference type="SAM" id="Phobius"/>
    </source>
</evidence>
<protein>
    <submittedName>
        <fullName evidence="2">Uncharacterized protein</fullName>
    </submittedName>
</protein>
<keyword evidence="1" id="KW-1133">Transmembrane helix</keyword>
<gene>
    <name evidence="2" type="ORF">ES288_D10G125500v1</name>
</gene>
<sequence length="123" mass="13480">MTLRRNVLLLPSSAPMAMKQRRRHTGESMLERGGNVCDVQGRRARHAGAAAAWGDGDIDLLLGYLEFLLFCFCYGLNIGPMLNYCILGHFLGLKVFGLSVVFGFVLSLGPGHQLGITKLIMLN</sequence>
<dbReference type="AlphaFoldDB" id="A0A5D2B0Q5"/>
<evidence type="ECO:0000313" key="3">
    <source>
        <dbReference type="Proteomes" id="UP000323506"/>
    </source>
</evidence>
<accession>A0A5D2B0Q5</accession>
<keyword evidence="3" id="KW-1185">Reference proteome</keyword>
<name>A0A5D2B0Q5_GOSDA</name>
<feature type="transmembrane region" description="Helical" evidence="1">
    <location>
        <begin position="61"/>
        <end position="79"/>
    </location>
</feature>
<keyword evidence="1" id="KW-0812">Transmembrane</keyword>
<keyword evidence="1" id="KW-0472">Membrane</keyword>
<evidence type="ECO:0000313" key="2">
    <source>
        <dbReference type="EMBL" id="TYG49825.1"/>
    </source>
</evidence>
<proteinExistence type="predicted"/>
<organism evidence="2 3">
    <name type="scientific">Gossypium darwinii</name>
    <name type="common">Darwin's cotton</name>
    <name type="synonym">Gossypium barbadense var. darwinii</name>
    <dbReference type="NCBI Taxonomy" id="34276"/>
    <lineage>
        <taxon>Eukaryota</taxon>
        <taxon>Viridiplantae</taxon>
        <taxon>Streptophyta</taxon>
        <taxon>Embryophyta</taxon>
        <taxon>Tracheophyta</taxon>
        <taxon>Spermatophyta</taxon>
        <taxon>Magnoliopsida</taxon>
        <taxon>eudicotyledons</taxon>
        <taxon>Gunneridae</taxon>
        <taxon>Pentapetalae</taxon>
        <taxon>rosids</taxon>
        <taxon>malvids</taxon>
        <taxon>Malvales</taxon>
        <taxon>Malvaceae</taxon>
        <taxon>Malvoideae</taxon>
        <taxon>Gossypium</taxon>
    </lineage>
</organism>
<feature type="transmembrane region" description="Helical" evidence="1">
    <location>
        <begin position="91"/>
        <end position="109"/>
    </location>
</feature>
<reference evidence="2 3" key="1">
    <citation type="submission" date="2019-06" db="EMBL/GenBank/DDBJ databases">
        <title>WGS assembly of Gossypium darwinii.</title>
        <authorList>
            <person name="Chen Z.J."/>
            <person name="Sreedasyam A."/>
            <person name="Ando A."/>
            <person name="Song Q."/>
            <person name="De L."/>
            <person name="Hulse-Kemp A."/>
            <person name="Ding M."/>
            <person name="Ye W."/>
            <person name="Kirkbride R."/>
            <person name="Jenkins J."/>
            <person name="Plott C."/>
            <person name="Lovell J."/>
            <person name="Lin Y.-M."/>
            <person name="Vaughn R."/>
            <person name="Liu B."/>
            <person name="Li W."/>
            <person name="Simpson S."/>
            <person name="Scheffler B."/>
            <person name="Saski C."/>
            <person name="Grover C."/>
            <person name="Hu G."/>
            <person name="Conover J."/>
            <person name="Carlson J."/>
            <person name="Shu S."/>
            <person name="Boston L."/>
            <person name="Williams M."/>
            <person name="Peterson D."/>
            <person name="Mcgee K."/>
            <person name="Jones D."/>
            <person name="Wendel J."/>
            <person name="Stelly D."/>
            <person name="Grimwood J."/>
            <person name="Schmutz J."/>
        </authorList>
    </citation>
    <scope>NUCLEOTIDE SEQUENCE [LARGE SCALE GENOMIC DNA]</scope>
    <source>
        <strain evidence="2">1808015.09</strain>
    </source>
</reference>
<dbReference type="Proteomes" id="UP000323506">
    <property type="component" value="Chromosome D10"/>
</dbReference>
<dbReference type="EMBL" id="CM017710">
    <property type="protein sequence ID" value="TYG49825.1"/>
    <property type="molecule type" value="Genomic_DNA"/>
</dbReference>